<evidence type="ECO:0000256" key="1">
    <source>
        <dbReference type="ARBA" id="ARBA00010515"/>
    </source>
</evidence>
<proteinExistence type="inferred from homology"/>
<name>A0AAN9SX42_PSOTE</name>
<keyword evidence="4" id="KW-1185">Reference proteome</keyword>
<feature type="domain" description="Alpha/beta hydrolase fold-3" evidence="2">
    <location>
        <begin position="100"/>
        <end position="322"/>
    </location>
</feature>
<dbReference type="PANTHER" id="PTHR23024">
    <property type="entry name" value="ARYLACETAMIDE DEACETYLASE"/>
    <property type="match status" value="1"/>
</dbReference>
<sequence>MCVTKEQGEIRSSVDKKTGESIVWREGKCEMEMCVEVPPYLRVHKDGRVERLAGTEVAPPGLDSHTNVVSKDILIIPESGVTGRLYRPNWSPESGKLPLVIYFHGGAFCISSASDPLYHNSLNRLVCEANVVALSVNYRLVPEHPLPTAYHDSWAAIQWLLSDPKDHQDWLGANTVDFDRVFLVGDSAGANIAHCMALKFNDVPKHESSHFKLVGLLMVNPYFWGKEAIGIEITDVERKKMVDNWWDFVCPSDKGNDDPLINPFVDDAPPLAGLPCHKVLVTVAQKDILIERGKLYHKTLTNSGWHGTAHLHLTPGEDHVFHIFNPNCHKATILIKRIAHFINHH</sequence>
<protein>
    <recommendedName>
        <fullName evidence="2">Alpha/beta hydrolase fold-3 domain-containing protein</fullName>
    </recommendedName>
</protein>
<gene>
    <name evidence="3" type="ORF">VNO78_00490</name>
</gene>
<dbReference type="PANTHER" id="PTHR23024:SF577">
    <property type="entry name" value="CARBOXYLESTERASE 2-RELATED"/>
    <property type="match status" value="1"/>
</dbReference>
<comment type="similarity">
    <text evidence="1">Belongs to the 'GDXG' lipolytic enzyme family.</text>
</comment>
<dbReference type="Gene3D" id="3.40.50.1820">
    <property type="entry name" value="alpha/beta hydrolase"/>
    <property type="match status" value="1"/>
</dbReference>
<dbReference type="EMBL" id="JAYMYS010000001">
    <property type="protein sequence ID" value="KAK7410022.1"/>
    <property type="molecule type" value="Genomic_DNA"/>
</dbReference>
<dbReference type="InterPro" id="IPR013094">
    <property type="entry name" value="AB_hydrolase_3"/>
</dbReference>
<evidence type="ECO:0000313" key="4">
    <source>
        <dbReference type="Proteomes" id="UP001386955"/>
    </source>
</evidence>
<comment type="caution">
    <text evidence="3">The sequence shown here is derived from an EMBL/GenBank/DDBJ whole genome shotgun (WGS) entry which is preliminary data.</text>
</comment>
<dbReference type="AlphaFoldDB" id="A0AAN9SX42"/>
<accession>A0AAN9SX42</accession>
<dbReference type="SUPFAM" id="SSF53474">
    <property type="entry name" value="alpha/beta-Hydrolases"/>
    <property type="match status" value="1"/>
</dbReference>
<evidence type="ECO:0000313" key="3">
    <source>
        <dbReference type="EMBL" id="KAK7410022.1"/>
    </source>
</evidence>
<dbReference type="Pfam" id="PF07859">
    <property type="entry name" value="Abhydrolase_3"/>
    <property type="match status" value="1"/>
</dbReference>
<organism evidence="3 4">
    <name type="scientific">Psophocarpus tetragonolobus</name>
    <name type="common">Winged bean</name>
    <name type="synonym">Dolichos tetragonolobus</name>
    <dbReference type="NCBI Taxonomy" id="3891"/>
    <lineage>
        <taxon>Eukaryota</taxon>
        <taxon>Viridiplantae</taxon>
        <taxon>Streptophyta</taxon>
        <taxon>Embryophyta</taxon>
        <taxon>Tracheophyta</taxon>
        <taxon>Spermatophyta</taxon>
        <taxon>Magnoliopsida</taxon>
        <taxon>eudicotyledons</taxon>
        <taxon>Gunneridae</taxon>
        <taxon>Pentapetalae</taxon>
        <taxon>rosids</taxon>
        <taxon>fabids</taxon>
        <taxon>Fabales</taxon>
        <taxon>Fabaceae</taxon>
        <taxon>Papilionoideae</taxon>
        <taxon>50 kb inversion clade</taxon>
        <taxon>NPAAA clade</taxon>
        <taxon>indigoferoid/millettioid clade</taxon>
        <taxon>Phaseoleae</taxon>
        <taxon>Psophocarpus</taxon>
    </lineage>
</organism>
<dbReference type="GO" id="GO:0016787">
    <property type="term" value="F:hydrolase activity"/>
    <property type="evidence" value="ECO:0007669"/>
    <property type="project" value="InterPro"/>
</dbReference>
<dbReference type="InterPro" id="IPR029058">
    <property type="entry name" value="AB_hydrolase_fold"/>
</dbReference>
<evidence type="ECO:0000259" key="2">
    <source>
        <dbReference type="Pfam" id="PF07859"/>
    </source>
</evidence>
<dbReference type="Proteomes" id="UP001386955">
    <property type="component" value="Unassembled WGS sequence"/>
</dbReference>
<dbReference type="InterPro" id="IPR050466">
    <property type="entry name" value="Carboxylest/Gibb_receptor"/>
</dbReference>
<reference evidence="3 4" key="1">
    <citation type="submission" date="2024-01" db="EMBL/GenBank/DDBJ databases">
        <title>The genomes of 5 underutilized Papilionoideae crops provide insights into root nodulation and disease resistanc.</title>
        <authorList>
            <person name="Jiang F."/>
        </authorList>
    </citation>
    <scope>NUCLEOTIDE SEQUENCE [LARGE SCALE GENOMIC DNA]</scope>
    <source>
        <strain evidence="3">DUOXIRENSHENG_FW03</strain>
        <tissue evidence="3">Leaves</tissue>
    </source>
</reference>